<gene>
    <name evidence="5" type="ORF">H0B56_06870</name>
</gene>
<proteinExistence type="inferred from homology"/>
<dbReference type="RefSeq" id="WP_180892076.1">
    <property type="nucleotide sequence ID" value="NZ_JACCKD010000002.1"/>
</dbReference>
<dbReference type="AlphaFoldDB" id="A0A838A634"/>
<dbReference type="PROSITE" id="PS01174">
    <property type="entry name" value="LIPASE_GDXG_SER"/>
    <property type="match status" value="1"/>
</dbReference>
<dbReference type="Pfam" id="PF07859">
    <property type="entry name" value="Abhydrolase_3"/>
    <property type="match status" value="1"/>
</dbReference>
<name>A0A838A634_9PSEU</name>
<dbReference type="InterPro" id="IPR033140">
    <property type="entry name" value="Lipase_GDXG_put_SER_AS"/>
</dbReference>
<reference evidence="5 6" key="1">
    <citation type="submission" date="2020-07" db="EMBL/GenBank/DDBJ databases">
        <title>Genome of Haloechinothrix sp.</title>
        <authorList>
            <person name="Tang S.-K."/>
            <person name="Yang L."/>
            <person name="Zhu W.-Y."/>
        </authorList>
    </citation>
    <scope>NUCLEOTIDE SEQUENCE [LARGE SCALE GENOMIC DNA]</scope>
    <source>
        <strain evidence="5 6">YIM 98757</strain>
    </source>
</reference>
<evidence type="ECO:0000256" key="1">
    <source>
        <dbReference type="ARBA" id="ARBA00010515"/>
    </source>
</evidence>
<keyword evidence="2 5" id="KW-0378">Hydrolase</keyword>
<feature type="domain" description="Alpha/beta hydrolase fold-3" evidence="4">
    <location>
        <begin position="86"/>
        <end position="286"/>
    </location>
</feature>
<comment type="caution">
    <text evidence="5">The sequence shown here is derived from an EMBL/GenBank/DDBJ whole genome shotgun (WGS) entry which is preliminary data.</text>
</comment>
<keyword evidence="6" id="KW-1185">Reference proteome</keyword>
<protein>
    <submittedName>
        <fullName evidence="5">Alpha/beta hydrolase</fullName>
    </submittedName>
</protein>
<comment type="similarity">
    <text evidence="1">Belongs to the 'GDXG' lipolytic enzyme family.</text>
</comment>
<dbReference type="SUPFAM" id="SSF53474">
    <property type="entry name" value="alpha/beta-Hydrolases"/>
    <property type="match status" value="1"/>
</dbReference>
<organism evidence="5 6">
    <name type="scientific">Haloechinothrix aidingensis</name>
    <dbReference type="NCBI Taxonomy" id="2752311"/>
    <lineage>
        <taxon>Bacteria</taxon>
        <taxon>Bacillati</taxon>
        <taxon>Actinomycetota</taxon>
        <taxon>Actinomycetes</taxon>
        <taxon>Pseudonocardiales</taxon>
        <taxon>Pseudonocardiaceae</taxon>
        <taxon>Haloechinothrix</taxon>
    </lineage>
</organism>
<dbReference type="PANTHER" id="PTHR48081:SF30">
    <property type="entry name" value="ACETYL-HYDROLASE LIPR-RELATED"/>
    <property type="match status" value="1"/>
</dbReference>
<dbReference type="InterPro" id="IPR013094">
    <property type="entry name" value="AB_hydrolase_3"/>
</dbReference>
<evidence type="ECO:0000259" key="4">
    <source>
        <dbReference type="Pfam" id="PF07859"/>
    </source>
</evidence>
<dbReference type="InterPro" id="IPR029058">
    <property type="entry name" value="AB_hydrolase_fold"/>
</dbReference>
<accession>A0A838A634</accession>
<dbReference type="EMBL" id="JACCKD010000002">
    <property type="protein sequence ID" value="MBA0125260.1"/>
    <property type="molecule type" value="Genomic_DNA"/>
</dbReference>
<dbReference type="Proteomes" id="UP000582974">
    <property type="component" value="Unassembled WGS sequence"/>
</dbReference>
<dbReference type="GO" id="GO:0004806">
    <property type="term" value="F:triacylglycerol lipase activity"/>
    <property type="evidence" value="ECO:0007669"/>
    <property type="project" value="TreeGrafter"/>
</dbReference>
<dbReference type="PANTHER" id="PTHR48081">
    <property type="entry name" value="AB HYDROLASE SUPERFAMILY PROTEIN C4A8.06C"/>
    <property type="match status" value="1"/>
</dbReference>
<evidence type="ECO:0000256" key="2">
    <source>
        <dbReference type="ARBA" id="ARBA00022801"/>
    </source>
</evidence>
<sequence length="317" mass="34099">MAMHMTGEPRDVSPRSRVLYAAAWAAGRSVLRTVPLNERSIAAAQKLDSLAGLAPGPRYARSVPHSFGEFDAEWVRSGDTRDDGAVLYFHGGGFFFCGLNTHRRCAARLSQKTGLGVFSVDYRQYPATDLTGSVTDCLTAYRHLLDEGIGPDRIVFAGDSAGGYLAMATAMRARDTGMPLPAGVVTLSALFEVDSSARMRHANAHRDTYVPTKHLPALSELWSGNGNGRRRPISPVDEDPSGLPPALIIAAESEVLRLDSELMAQRLTDAGVPCTLQLWPGQVHAFPVLGHMLPESKAALTEVASFIRNTTGGGSRR</sequence>
<evidence type="ECO:0000256" key="3">
    <source>
        <dbReference type="PROSITE-ProRule" id="PRU10038"/>
    </source>
</evidence>
<feature type="active site" evidence="3">
    <location>
        <position position="160"/>
    </location>
</feature>
<evidence type="ECO:0000313" key="5">
    <source>
        <dbReference type="EMBL" id="MBA0125260.1"/>
    </source>
</evidence>
<dbReference type="InterPro" id="IPR050300">
    <property type="entry name" value="GDXG_lipolytic_enzyme"/>
</dbReference>
<evidence type="ECO:0000313" key="6">
    <source>
        <dbReference type="Proteomes" id="UP000582974"/>
    </source>
</evidence>
<dbReference type="Gene3D" id="3.40.50.1820">
    <property type="entry name" value="alpha/beta hydrolase"/>
    <property type="match status" value="1"/>
</dbReference>